<dbReference type="Pfam" id="PF09735">
    <property type="entry name" value="Nckap1"/>
    <property type="match status" value="1"/>
</dbReference>
<dbReference type="OrthoDB" id="548214at2759"/>
<dbReference type="GO" id="GO:0030031">
    <property type="term" value="P:cell projection assembly"/>
    <property type="evidence" value="ECO:0007669"/>
    <property type="project" value="TreeGrafter"/>
</dbReference>
<dbReference type="EMBL" id="CAJVCH010526223">
    <property type="protein sequence ID" value="CAG7822377.1"/>
    <property type="molecule type" value="Genomic_DNA"/>
</dbReference>
<dbReference type="InterPro" id="IPR019137">
    <property type="entry name" value="Nck-associated_protein-1"/>
</dbReference>
<evidence type="ECO:0000256" key="1">
    <source>
        <dbReference type="ARBA" id="ARBA00037947"/>
    </source>
</evidence>
<dbReference type="GO" id="GO:0030866">
    <property type="term" value="P:cortical actin cytoskeleton organization"/>
    <property type="evidence" value="ECO:0007669"/>
    <property type="project" value="TreeGrafter"/>
</dbReference>
<dbReference type="PANTHER" id="PTHR12093">
    <property type="entry name" value="NCK-ASSOCIATED PROTEIN 1"/>
    <property type="match status" value="1"/>
</dbReference>
<evidence type="ECO:0000313" key="3">
    <source>
        <dbReference type="Proteomes" id="UP000708208"/>
    </source>
</evidence>
<dbReference type="GO" id="GO:0048812">
    <property type="term" value="P:neuron projection morphogenesis"/>
    <property type="evidence" value="ECO:0007669"/>
    <property type="project" value="TreeGrafter"/>
</dbReference>
<organism evidence="2 3">
    <name type="scientific">Allacma fusca</name>
    <dbReference type="NCBI Taxonomy" id="39272"/>
    <lineage>
        <taxon>Eukaryota</taxon>
        <taxon>Metazoa</taxon>
        <taxon>Ecdysozoa</taxon>
        <taxon>Arthropoda</taxon>
        <taxon>Hexapoda</taxon>
        <taxon>Collembola</taxon>
        <taxon>Symphypleona</taxon>
        <taxon>Sminthuridae</taxon>
        <taxon>Allacma</taxon>
    </lineage>
</organism>
<accession>A0A8J2KRI0</accession>
<dbReference type="GO" id="GO:0016477">
    <property type="term" value="P:cell migration"/>
    <property type="evidence" value="ECO:0007669"/>
    <property type="project" value="TreeGrafter"/>
</dbReference>
<evidence type="ECO:0008006" key="4">
    <source>
        <dbReference type="Google" id="ProtNLM"/>
    </source>
</evidence>
<sequence>MEVTQQKLAEKLTILNDRGVGLLTRLYNIKKACGDTKSKPGFLSEKTLESSIKHIVKRFPNIDIKQVCVQNIGQYRAEITKTLHLYYYTFVDLLDFKDHVSELLTIMDACQVELDITLNFDLTKGYLDLVITYTTLMILLSRVEDRKAVLGLFHVAQEMASSPADTTFPRLGQMILEYDPPLKKLSEEFGPHSKLLIRALISLQQIYPRRNLEADTLRKKQMLSLTAQPGYLLIPARTDTTPCEYLSLDTMERWIIFGFMLCHHALGNANIPASDEMWLAALKSSWVVTLFRDEVLYTHSYINGFFDTIKGYNKRISEVKDAGSYAVQHAALMHRERRKFFRTALKEMALVMTDQPGLLGPKALYVFMGLCYARDEVVWLLRHHDNPPLHKGKSKATEDLIDRQLPELLFHMEELRALVRKYSQVIQRYYVQYLSCYDGPALGQLLGNFAKMENESMILASIYSTISNLSVKQVEDNEIFDFRGIRLDWYRLQSFLSHTVIRIQGLSYLMNTSIFHLKLVDFQDELLLETSDLSLFCFYNKIFEDQFHMCLEFPAQNRYIVAFPLICSHFQNCTHEMCPEERHHIRERSLSVVNIFLDEMAKEAKNIITTICDEQCTLSDKLLPKHCAALIAHHLHRKKAKDKNKKPLPEINKPGVESFRKTREDLTTMDKLHMALTELCYAINYCPSISVWEYTFAPKEYLHQHLESRFARALVGMVMFSPDTNEIAKPSELLASVRAYMNVLQTVENYVHLDMTRVFNNVLLQQTQQMDSHGEKTVAVLYTQWYSEVLLRRVSAGNIIFSGNQKAFVSLTAEGSVPFSAEEFSDITELRALAELIGPYGMKHLNETLMWHIAGQVQELKKMVSTNKDILLALRTNFDKPENMKELFKKLINVENVLQRMTIIGMILRFRQLTQEALHDTLIDRIPFLLSSILEFHEHAPNGESINVAEMASAAGIPMKVDPTLVHALRSQKNETGEDEYTLACLLMVFVAVSIPKLARIDVSVYRASLEGHSNNIHCLAAAVNAIFGALFSICGQGDIEERLKEFLALASSSLLRLGQEADKEAVKNRESVYLLLDMIVQESPFLTMDLLESCFPYALIRNAFHAVCS</sequence>
<dbReference type="Proteomes" id="UP000708208">
    <property type="component" value="Unassembled WGS sequence"/>
</dbReference>
<dbReference type="GO" id="GO:0031209">
    <property type="term" value="C:SCAR complex"/>
    <property type="evidence" value="ECO:0007669"/>
    <property type="project" value="TreeGrafter"/>
</dbReference>
<keyword evidence="3" id="KW-1185">Reference proteome</keyword>
<dbReference type="AlphaFoldDB" id="A0A8J2KRI0"/>
<comment type="similarity">
    <text evidence="1">Belongs to the HEM-1/HEM-2 family.</text>
</comment>
<name>A0A8J2KRI0_9HEXA</name>
<proteinExistence type="inferred from homology"/>
<gene>
    <name evidence="2" type="ORF">AFUS01_LOCUS32658</name>
</gene>
<protein>
    <recommendedName>
        <fullName evidence="4">Membrane-associated protein Hem</fullName>
    </recommendedName>
</protein>
<reference evidence="2" key="1">
    <citation type="submission" date="2021-06" db="EMBL/GenBank/DDBJ databases">
        <authorList>
            <person name="Hodson N. C."/>
            <person name="Mongue J. A."/>
            <person name="Jaron S. K."/>
        </authorList>
    </citation>
    <scope>NUCLEOTIDE SEQUENCE</scope>
</reference>
<evidence type="ECO:0000313" key="2">
    <source>
        <dbReference type="EMBL" id="CAG7822377.1"/>
    </source>
</evidence>
<comment type="caution">
    <text evidence="2">The sequence shown here is derived from an EMBL/GenBank/DDBJ whole genome shotgun (WGS) entry which is preliminary data.</text>
</comment>
<dbReference type="PANTHER" id="PTHR12093:SF10">
    <property type="entry name" value="MEMBRANE-ASSOCIATED PROTEIN HEM"/>
    <property type="match status" value="1"/>
</dbReference>